<dbReference type="AlphaFoldDB" id="A0A645DEY5"/>
<dbReference type="EMBL" id="VSSQ01035397">
    <property type="protein sequence ID" value="MPM87598.1"/>
    <property type="molecule type" value="Genomic_DNA"/>
</dbReference>
<name>A0A645DEY5_9ZZZZ</name>
<reference evidence="1" key="1">
    <citation type="submission" date="2019-08" db="EMBL/GenBank/DDBJ databases">
        <authorList>
            <person name="Kucharzyk K."/>
            <person name="Murdoch R.W."/>
            <person name="Higgins S."/>
            <person name="Loffler F."/>
        </authorList>
    </citation>
    <scope>NUCLEOTIDE SEQUENCE</scope>
</reference>
<organism evidence="1">
    <name type="scientific">bioreactor metagenome</name>
    <dbReference type="NCBI Taxonomy" id="1076179"/>
    <lineage>
        <taxon>unclassified sequences</taxon>
        <taxon>metagenomes</taxon>
        <taxon>ecological metagenomes</taxon>
    </lineage>
</organism>
<gene>
    <name evidence="1" type="ORF">SDC9_134698</name>
</gene>
<protein>
    <submittedName>
        <fullName evidence="1">Uncharacterized protein</fullName>
    </submittedName>
</protein>
<comment type="caution">
    <text evidence="1">The sequence shown here is derived from an EMBL/GenBank/DDBJ whole genome shotgun (WGS) entry which is preliminary data.</text>
</comment>
<proteinExistence type="predicted"/>
<accession>A0A645DEY5</accession>
<evidence type="ECO:0000313" key="1">
    <source>
        <dbReference type="EMBL" id="MPM87598.1"/>
    </source>
</evidence>
<sequence>MGPYNDKAAFLGKVQAVDLPDSHIQQFADDRFVVDHMTQHIDFAFVFGGFPGHFHRAFDAETETGCLGKDDLIWHILKAPRFFP</sequence>